<gene>
    <name evidence="3" type="ORF">BLGHR1_12627</name>
</gene>
<feature type="region of interest" description="Disordered" evidence="1">
    <location>
        <begin position="157"/>
        <end position="181"/>
    </location>
</feature>
<proteinExistence type="predicted"/>
<evidence type="ECO:0000313" key="3">
    <source>
        <dbReference type="EMBL" id="SZF01854.1"/>
    </source>
</evidence>
<keyword evidence="2" id="KW-0812">Transmembrane</keyword>
<organism evidence="3 4">
    <name type="scientific">Blumeria hordei</name>
    <name type="common">Barley powdery mildew</name>
    <name type="synonym">Blumeria graminis f. sp. hordei</name>
    <dbReference type="NCBI Taxonomy" id="2867405"/>
    <lineage>
        <taxon>Eukaryota</taxon>
        <taxon>Fungi</taxon>
        <taxon>Dikarya</taxon>
        <taxon>Ascomycota</taxon>
        <taxon>Pezizomycotina</taxon>
        <taxon>Leotiomycetes</taxon>
        <taxon>Erysiphales</taxon>
        <taxon>Erysiphaceae</taxon>
        <taxon>Blumeria</taxon>
    </lineage>
</organism>
<protein>
    <submittedName>
        <fullName evidence="3">Uncharacterized protein</fullName>
    </submittedName>
</protein>
<feature type="transmembrane region" description="Helical" evidence="2">
    <location>
        <begin position="932"/>
        <end position="955"/>
    </location>
</feature>
<accession>A0A383UNF4</accession>
<reference evidence="3 4" key="1">
    <citation type="submission" date="2017-11" db="EMBL/GenBank/DDBJ databases">
        <authorList>
            <person name="Kracher B."/>
        </authorList>
    </citation>
    <scope>NUCLEOTIDE SEQUENCE [LARGE SCALE GENOMIC DNA]</scope>
    <source>
        <strain evidence="3 4">RACE1</strain>
    </source>
</reference>
<feature type="region of interest" description="Disordered" evidence="1">
    <location>
        <begin position="209"/>
        <end position="249"/>
    </location>
</feature>
<evidence type="ECO:0000256" key="1">
    <source>
        <dbReference type="SAM" id="MobiDB-lite"/>
    </source>
</evidence>
<keyword evidence="2" id="KW-1133">Transmembrane helix</keyword>
<dbReference type="EMBL" id="UNSH01000041">
    <property type="protein sequence ID" value="SZF01854.1"/>
    <property type="molecule type" value="Genomic_DNA"/>
</dbReference>
<feature type="transmembrane region" description="Helical" evidence="2">
    <location>
        <begin position="886"/>
        <end position="905"/>
    </location>
</feature>
<evidence type="ECO:0000313" key="4">
    <source>
        <dbReference type="Proteomes" id="UP000275772"/>
    </source>
</evidence>
<sequence>MPQQRILDLGAESPMSRDRIGSSILSDTVSAERDRITTRKFMTNTEGWKSEQALNSRSSQERIDTNKQSSLLPSPYFWTNRRNKWQIESYDGQFATAETEAHSQHIKDDPAKFRKLQVIQDRNFTLKPSTLCWRVSGEPSILEETNSDTLDKIIEGYQDDVSSKDNHLDDYQEDSREQRYSPYPNLKRALRRSVDTYIFNSSNKFSHKDRNFRRETVPSTSNDNPDSENFVEEQNTMSSLPGVTDSHQSRPVQLIPWKGKYCVRLNKSIETEKYQRDKKRIASDRAPLERDVSRMLRRESCLSSYSFNSTVTIPEQRQADLKYQENTGISVKKLKATNLRPHFQTIVNQAVPEFYDPEELFFSPKLGGPARASQNFDLKIDDDTTEWETVRSSILDYSAGCYDNLTGREAVHGSIFAPSSGNSRCSYSGYLNEGKIKRCGDSIADVSDIEDALDASSTRWSSHTKDVPNKNVLQKGGLQPSLSEQQNIFEVTACRRLKIRDILARLNSFCAKSKNHNSSHVLRKIFPSSFKKPHQNSSKSTAEPENVFQMTEYELPFRSTSRSRIDTSLKLLDHQKEASYEHKVLKNNDPELGGIISNLSENIKNFSNNDNENEEGRQPNFYGSRETENLIKYPNISGNLPLLLDPNKSNQNKASSGFFPKNWDQNSRFTKENCILAHRRDNPCISYSGKHFQINKHERVTPYSEEVFLSDDIAEPTTKIESKEKSCNQIYEPERAGIIKTSHVSHDHFTRSGKNRYSAHQADSNFYTRRSLPVEEDIRPPEKARIKNQSNHNPLLRTSFLQKWRLMYSPSEFEKLQRGESIRNNRNQSADDRRYIIAREQDSAVCHGGRSRPTSFAPTGYSSRLSCHADENYLNCNGLNSDAEPYSFILFLACFILPPVLLPIYTSGGFDRLISFLTHGKSLRCSQKYKRWALWACLPSWVIIAAAILIGVWVVRRK</sequence>
<keyword evidence="2" id="KW-0472">Membrane</keyword>
<feature type="compositionally biased region" description="Polar residues" evidence="1">
    <location>
        <begin position="232"/>
        <end position="249"/>
    </location>
</feature>
<dbReference type="VEuPathDB" id="FungiDB:BLGHR1_12627"/>
<feature type="compositionally biased region" description="Basic and acidic residues" evidence="1">
    <location>
        <begin position="161"/>
        <end position="179"/>
    </location>
</feature>
<evidence type="ECO:0000256" key="2">
    <source>
        <dbReference type="SAM" id="Phobius"/>
    </source>
</evidence>
<name>A0A383UNF4_BLUHO</name>
<dbReference type="Proteomes" id="UP000275772">
    <property type="component" value="Unassembled WGS sequence"/>
</dbReference>
<dbReference type="AlphaFoldDB" id="A0A383UNF4"/>